<comment type="caution">
    <text evidence="4">The sequence shown here is derived from an EMBL/GenBank/DDBJ whole genome shotgun (WGS) entry which is preliminary data.</text>
</comment>
<dbReference type="PANTHER" id="PTHR43248:SF3">
    <property type="entry name" value="AB HYDROLASE-1 DOMAIN-CONTAINING PROTEIN"/>
    <property type="match status" value="1"/>
</dbReference>
<keyword evidence="2 4" id="KW-0378">Hydrolase</keyword>
<dbReference type="AlphaFoldDB" id="A0A2R5GF92"/>
<comment type="similarity">
    <text evidence="1">Belongs to the peptidase S33 family.</text>
</comment>
<evidence type="ECO:0000256" key="2">
    <source>
        <dbReference type="ARBA" id="ARBA00022801"/>
    </source>
</evidence>
<protein>
    <submittedName>
        <fullName evidence="4">Abhydrolase domain-containing protein IMO32</fullName>
    </submittedName>
</protein>
<evidence type="ECO:0000313" key="5">
    <source>
        <dbReference type="Proteomes" id="UP000241890"/>
    </source>
</evidence>
<dbReference type="InterPro" id="IPR029058">
    <property type="entry name" value="AB_hydrolase_fold"/>
</dbReference>
<dbReference type="GO" id="GO:0016787">
    <property type="term" value="F:hydrolase activity"/>
    <property type="evidence" value="ECO:0007669"/>
    <property type="project" value="UniProtKB-KW"/>
</dbReference>
<dbReference type="Proteomes" id="UP000241890">
    <property type="component" value="Unassembled WGS sequence"/>
</dbReference>
<evidence type="ECO:0000256" key="1">
    <source>
        <dbReference type="ARBA" id="ARBA00010088"/>
    </source>
</evidence>
<accession>A0A2R5GF92</accession>
<feature type="domain" description="AB hydrolase-1" evidence="3">
    <location>
        <begin position="57"/>
        <end position="322"/>
    </location>
</feature>
<sequence>MLALGGAAGRGLAALRGQRQRGSTTRGLAQQAAQLAHEILRSDKVSVEEGTPRKTAVVLHGILGNHKNLRQISTKLANAFPEYDMLLVTHRAHGSSERGEPPHTVQACSHDVLALLQDQGISAPEIVIGHSFGGKVSLGILESFADGTAPEGMSPPRDTWILDAPPGLWDREFQADKNALSQSVSSVIAALHDLPQPIESKPQLVKDMTARGFSTELAQWMTLNVRKAGSEGYRWSFDLDIIQQLFKAHTETDFWPLLEGRWLATHQECKVGFLQAERNDAWTDAIVQRFEDHPHPEQVHRVLIPKAGHWLHVEAPQLVFDALAPSFEE</sequence>
<reference evidence="4 5" key="1">
    <citation type="submission" date="2017-12" db="EMBL/GenBank/DDBJ databases">
        <title>Sequencing, de novo assembly and annotation of complete genome of a new Thraustochytrid species, strain FCC1311.</title>
        <authorList>
            <person name="Sedici K."/>
            <person name="Godart F."/>
            <person name="Aiese Cigliano R."/>
            <person name="Sanseverino W."/>
            <person name="Barakat M."/>
            <person name="Ortet P."/>
            <person name="Marechal E."/>
            <person name="Cagnac O."/>
            <person name="Amato A."/>
        </authorList>
    </citation>
    <scope>NUCLEOTIDE SEQUENCE [LARGE SCALE GENOMIC DNA]</scope>
</reference>
<dbReference type="SUPFAM" id="SSF53474">
    <property type="entry name" value="alpha/beta-Hydrolases"/>
    <property type="match status" value="1"/>
</dbReference>
<dbReference type="InterPro" id="IPR051601">
    <property type="entry name" value="Serine_prot/Carboxylest_S33"/>
</dbReference>
<dbReference type="InterPro" id="IPR000073">
    <property type="entry name" value="AB_hydrolase_1"/>
</dbReference>
<dbReference type="EMBL" id="BEYU01000040">
    <property type="protein sequence ID" value="GBG28408.1"/>
    <property type="molecule type" value="Genomic_DNA"/>
</dbReference>
<dbReference type="Pfam" id="PF12697">
    <property type="entry name" value="Abhydrolase_6"/>
    <property type="match status" value="1"/>
</dbReference>
<dbReference type="PANTHER" id="PTHR43248">
    <property type="entry name" value="2-SUCCINYL-6-HYDROXY-2,4-CYCLOHEXADIENE-1-CARBOXYLATE SYNTHASE"/>
    <property type="match status" value="1"/>
</dbReference>
<name>A0A2R5GF92_9STRA</name>
<proteinExistence type="inferred from homology"/>
<organism evidence="4 5">
    <name type="scientific">Hondaea fermentalgiana</name>
    <dbReference type="NCBI Taxonomy" id="2315210"/>
    <lineage>
        <taxon>Eukaryota</taxon>
        <taxon>Sar</taxon>
        <taxon>Stramenopiles</taxon>
        <taxon>Bigyra</taxon>
        <taxon>Labyrinthulomycetes</taxon>
        <taxon>Thraustochytrida</taxon>
        <taxon>Thraustochytriidae</taxon>
        <taxon>Hondaea</taxon>
    </lineage>
</organism>
<keyword evidence="5" id="KW-1185">Reference proteome</keyword>
<evidence type="ECO:0000313" key="4">
    <source>
        <dbReference type="EMBL" id="GBG28408.1"/>
    </source>
</evidence>
<dbReference type="InParanoid" id="A0A2R5GF92"/>
<dbReference type="OrthoDB" id="8119704at2759"/>
<dbReference type="Gene3D" id="3.40.50.1820">
    <property type="entry name" value="alpha/beta hydrolase"/>
    <property type="match status" value="1"/>
</dbReference>
<gene>
    <name evidence="4" type="ORF">FCC1311_046312</name>
</gene>
<evidence type="ECO:0000259" key="3">
    <source>
        <dbReference type="Pfam" id="PF12697"/>
    </source>
</evidence>